<keyword evidence="1" id="KW-0547">Nucleotide-binding</keyword>
<keyword evidence="2" id="KW-0067">ATP-binding</keyword>
<dbReference type="Proteomes" id="UP000836841">
    <property type="component" value="Unassembled WGS sequence"/>
</dbReference>
<dbReference type="AlphaFoldDB" id="A0AAU9TCJ7"/>
<name>A0AAU9TCJ7_THLAR</name>
<organism evidence="4 5">
    <name type="scientific">Thlaspi arvense</name>
    <name type="common">Field penny-cress</name>
    <dbReference type="NCBI Taxonomy" id="13288"/>
    <lineage>
        <taxon>Eukaryota</taxon>
        <taxon>Viridiplantae</taxon>
        <taxon>Streptophyta</taxon>
        <taxon>Embryophyta</taxon>
        <taxon>Tracheophyta</taxon>
        <taxon>Spermatophyta</taxon>
        <taxon>Magnoliopsida</taxon>
        <taxon>eudicotyledons</taxon>
        <taxon>Gunneridae</taxon>
        <taxon>Pentapetalae</taxon>
        <taxon>rosids</taxon>
        <taxon>malvids</taxon>
        <taxon>Brassicales</taxon>
        <taxon>Brassicaceae</taxon>
        <taxon>Thlaspideae</taxon>
        <taxon>Thlaspi</taxon>
    </lineage>
</organism>
<evidence type="ECO:0000259" key="3">
    <source>
        <dbReference type="PROSITE" id="PS51844"/>
    </source>
</evidence>
<dbReference type="Pfam" id="PF02736">
    <property type="entry name" value="Myosin_N"/>
    <property type="match status" value="1"/>
</dbReference>
<evidence type="ECO:0000313" key="5">
    <source>
        <dbReference type="Proteomes" id="UP000836841"/>
    </source>
</evidence>
<evidence type="ECO:0000256" key="2">
    <source>
        <dbReference type="ARBA" id="ARBA00022840"/>
    </source>
</evidence>
<dbReference type="GO" id="GO:0003774">
    <property type="term" value="F:cytoskeletal motor activity"/>
    <property type="evidence" value="ECO:0007669"/>
    <property type="project" value="InterPro"/>
</dbReference>
<dbReference type="EMBL" id="CAJVSB020000946">
    <property type="protein sequence ID" value="CAH2080653.1"/>
    <property type="molecule type" value="Genomic_DNA"/>
</dbReference>
<dbReference type="PROSITE" id="PS51844">
    <property type="entry name" value="SH3_LIKE"/>
    <property type="match status" value="1"/>
</dbReference>
<protein>
    <recommendedName>
        <fullName evidence="3">Myosin N-terminal SH3-like domain-containing protein</fullName>
    </recommendedName>
</protein>
<proteinExistence type="predicted"/>
<keyword evidence="5" id="KW-1185">Reference proteome</keyword>
<gene>
    <name evidence="4" type="ORF">TAV2_LOCUS26355</name>
</gene>
<sequence>MQGSPMNVIVGSHVWVEDPEEAWIDGEVLRIDGQEVEIQTTKEKMGPCSRRSPLPRRASGWQGRAPVCLGRPWQCSAGQQVLVTHTAWGPALARPGRRWHCLDMARTKPWPLSRATSPPPPPQGFALATSTGLPRLMPCQSSWKIDLGGHDLVFPWLQ</sequence>
<evidence type="ECO:0000313" key="4">
    <source>
        <dbReference type="EMBL" id="CAH2080653.1"/>
    </source>
</evidence>
<dbReference type="GO" id="GO:0016459">
    <property type="term" value="C:myosin complex"/>
    <property type="evidence" value="ECO:0007669"/>
    <property type="project" value="InterPro"/>
</dbReference>
<accession>A0AAU9TCJ7</accession>
<dbReference type="InterPro" id="IPR004009">
    <property type="entry name" value="SH3_Myosin"/>
</dbReference>
<comment type="caution">
    <text evidence="4">The sequence shown here is derived from an EMBL/GenBank/DDBJ whole genome shotgun (WGS) entry which is preliminary data.</text>
</comment>
<reference evidence="4 5" key="1">
    <citation type="submission" date="2022-03" db="EMBL/GenBank/DDBJ databases">
        <authorList>
            <person name="Nunn A."/>
            <person name="Chopra R."/>
            <person name="Nunn A."/>
            <person name="Contreras Garrido A."/>
        </authorList>
    </citation>
    <scope>NUCLEOTIDE SEQUENCE [LARGE SCALE GENOMIC DNA]</scope>
</reference>
<dbReference type="GO" id="GO:0005524">
    <property type="term" value="F:ATP binding"/>
    <property type="evidence" value="ECO:0007669"/>
    <property type="project" value="UniProtKB-KW"/>
</dbReference>
<dbReference type="SUPFAM" id="SSF50084">
    <property type="entry name" value="Myosin S1 fragment, N-terminal domain"/>
    <property type="match status" value="1"/>
</dbReference>
<evidence type="ECO:0000256" key="1">
    <source>
        <dbReference type="ARBA" id="ARBA00022741"/>
    </source>
</evidence>
<feature type="domain" description="Myosin N-terminal SH3-like" evidence="3">
    <location>
        <begin position="9"/>
        <end position="58"/>
    </location>
</feature>